<dbReference type="KEGG" id="bko:CKF48_09370"/>
<feature type="domain" description="Peptidase M56" evidence="4">
    <location>
        <begin position="8"/>
        <end position="303"/>
    </location>
</feature>
<protein>
    <recommendedName>
        <fullName evidence="7">BlaR1 family beta-lactam sensor/signal transducer</fullName>
    </recommendedName>
</protein>
<dbReference type="OrthoDB" id="9762883at2"/>
<feature type="transmembrane region" description="Helical" evidence="2">
    <location>
        <begin position="6"/>
        <end position="26"/>
    </location>
</feature>
<organism evidence="5 6">
    <name type="scientific">Cytobacillus kochii</name>
    <dbReference type="NCBI Taxonomy" id="859143"/>
    <lineage>
        <taxon>Bacteria</taxon>
        <taxon>Bacillati</taxon>
        <taxon>Bacillota</taxon>
        <taxon>Bacilli</taxon>
        <taxon>Bacillales</taxon>
        <taxon>Bacillaceae</taxon>
        <taxon>Cytobacillus</taxon>
    </lineage>
</organism>
<evidence type="ECO:0000256" key="2">
    <source>
        <dbReference type="SAM" id="Phobius"/>
    </source>
</evidence>
<sequence>MGEIFISFFLNGLIISTFSILTILLIRNWMKNQIKAQSLNHLWIMLFLTLLIPLCPIPLPSLFSAQPQIPELQKEGTTVAIEENQGVMTNEFIKDFSVSVQRIDFSFLNVPLMILWLLGVFVLLSLLLISFFALKRLKAQTQPVEDPNIKALFLSCKKRLGIKRTIDVRYSTETHSPLIFGLFHSVVVIPKKEQSWLTMTDYENIFLHELSHYKNKDLLTNYVMIFFQVIYWFNPLIWIASKRMKADREMACDEAVLQLLYHDKAVVRYGHTMINFASTMQRKLPLTAEFTSGKRQMKERIERIAAFRTKKAYSFKKTVCFYTLTLFILIAQLPFVSALEIGAEETYDFQNESIIERNLSPFFQGFEGSFVLYDEAKNQYVIHNRENGMKRISPDSTYKIYSALFALDAGYIMEEASTLSWDGRNQPFAAWNQDHNLTSALQNSVNWYFQRLDTMAGEEALQTNLQRIHYGNTDTSGGVKDFWNESSLKISPVEQVELLQSFYHHQLGFKKEHTAKVQDALLIESHTGYRLYGKTGTGTINGINKNGWFIGYVETKQTTYFFATNIQDEGEPDGQKAIQITRDILKELGIYESKEAQ</sequence>
<dbReference type="NCBIfam" id="NF000326">
    <property type="entry name" value="blaR1_generic"/>
    <property type="match status" value="1"/>
</dbReference>
<feature type="transmembrane region" description="Helical" evidence="2">
    <location>
        <begin position="168"/>
        <end position="189"/>
    </location>
</feature>
<dbReference type="EMBL" id="CP022983">
    <property type="protein sequence ID" value="ASV67515.1"/>
    <property type="molecule type" value="Genomic_DNA"/>
</dbReference>
<dbReference type="RefSeq" id="WP_095371089.1">
    <property type="nucleotide sequence ID" value="NZ_CP022983.1"/>
</dbReference>
<dbReference type="PANTHER" id="PTHR34978">
    <property type="entry name" value="POSSIBLE SENSOR-TRANSDUCER PROTEIN BLAR"/>
    <property type="match status" value="1"/>
</dbReference>
<feature type="transmembrane region" description="Helical" evidence="2">
    <location>
        <begin position="219"/>
        <end position="240"/>
    </location>
</feature>
<dbReference type="Gene3D" id="3.40.710.10">
    <property type="entry name" value="DD-peptidase/beta-lactamase superfamily"/>
    <property type="match status" value="1"/>
</dbReference>
<dbReference type="AlphaFoldDB" id="A0A248TH65"/>
<dbReference type="PANTHER" id="PTHR34978:SF3">
    <property type="entry name" value="SLR0241 PROTEIN"/>
    <property type="match status" value="1"/>
</dbReference>
<feature type="transmembrane region" description="Helical" evidence="2">
    <location>
        <begin position="38"/>
        <end position="59"/>
    </location>
</feature>
<accession>A0A248TH65</accession>
<dbReference type="InterPro" id="IPR001460">
    <property type="entry name" value="PCN-bd_Tpept"/>
</dbReference>
<evidence type="ECO:0000313" key="6">
    <source>
        <dbReference type="Proteomes" id="UP000215137"/>
    </source>
</evidence>
<evidence type="ECO:0000259" key="3">
    <source>
        <dbReference type="Pfam" id="PF00905"/>
    </source>
</evidence>
<keyword evidence="2" id="KW-0472">Membrane</keyword>
<reference evidence="5 6" key="1">
    <citation type="submission" date="2017-08" db="EMBL/GenBank/DDBJ databases">
        <title>Complete Genome Sequence of Bacillus kochii Oregon-R-modENCODE STRAIN BDGP4, isolated from Drosophila melanogaster gut.</title>
        <authorList>
            <person name="Wan K.H."/>
            <person name="Yu C."/>
            <person name="Park S."/>
            <person name="Hammonds A.S."/>
            <person name="Booth B.W."/>
            <person name="Celniker S.E."/>
        </authorList>
    </citation>
    <scope>NUCLEOTIDE SEQUENCE [LARGE SCALE GENOMIC DNA]</scope>
    <source>
        <strain evidence="5 6">BDGP4</strain>
    </source>
</reference>
<name>A0A248TH65_9BACI</name>
<keyword evidence="6" id="KW-1185">Reference proteome</keyword>
<dbReference type="CDD" id="cd07341">
    <property type="entry name" value="M56_BlaR1_MecR1_like"/>
    <property type="match status" value="1"/>
</dbReference>
<keyword evidence="2" id="KW-1133">Transmembrane helix</keyword>
<gene>
    <name evidence="5" type="ORF">CKF48_09370</name>
</gene>
<dbReference type="InterPro" id="IPR012338">
    <property type="entry name" value="Beta-lactam/transpept-like"/>
</dbReference>
<feature type="transmembrane region" description="Helical" evidence="2">
    <location>
        <begin position="113"/>
        <end position="134"/>
    </location>
</feature>
<dbReference type="InterPro" id="IPR052173">
    <property type="entry name" value="Beta-lactam_resp_regulator"/>
</dbReference>
<dbReference type="GO" id="GO:0008658">
    <property type="term" value="F:penicillin binding"/>
    <property type="evidence" value="ECO:0007669"/>
    <property type="project" value="InterPro"/>
</dbReference>
<evidence type="ECO:0000256" key="1">
    <source>
        <dbReference type="ARBA" id="ARBA00011075"/>
    </source>
</evidence>
<dbReference type="Pfam" id="PF00905">
    <property type="entry name" value="Transpeptidase"/>
    <property type="match status" value="1"/>
</dbReference>
<feature type="domain" description="Penicillin-binding protein transpeptidase" evidence="3">
    <location>
        <begin position="368"/>
        <end position="586"/>
    </location>
</feature>
<dbReference type="SUPFAM" id="SSF56601">
    <property type="entry name" value="beta-lactamase/transpeptidase-like"/>
    <property type="match status" value="1"/>
</dbReference>
<comment type="similarity">
    <text evidence="1">Belongs to the peptidase M56 family.</text>
</comment>
<dbReference type="InterPro" id="IPR008756">
    <property type="entry name" value="Peptidase_M56"/>
</dbReference>
<dbReference type="Proteomes" id="UP000215137">
    <property type="component" value="Chromosome"/>
</dbReference>
<keyword evidence="2" id="KW-0812">Transmembrane</keyword>
<proteinExistence type="inferred from homology"/>
<evidence type="ECO:0008006" key="7">
    <source>
        <dbReference type="Google" id="ProtNLM"/>
    </source>
</evidence>
<evidence type="ECO:0000259" key="4">
    <source>
        <dbReference type="Pfam" id="PF05569"/>
    </source>
</evidence>
<evidence type="ECO:0000313" key="5">
    <source>
        <dbReference type="EMBL" id="ASV67515.1"/>
    </source>
</evidence>
<feature type="transmembrane region" description="Helical" evidence="2">
    <location>
        <begin position="319"/>
        <end position="339"/>
    </location>
</feature>
<dbReference type="Pfam" id="PF05569">
    <property type="entry name" value="Peptidase_M56"/>
    <property type="match status" value="1"/>
</dbReference>